<dbReference type="EMBL" id="AYXT01000009">
    <property type="protein sequence ID" value="ETF03265.1"/>
    <property type="molecule type" value="Genomic_DNA"/>
</dbReference>
<dbReference type="InterPro" id="IPR001296">
    <property type="entry name" value="Glyco_trans_1"/>
</dbReference>
<proteinExistence type="predicted"/>
<gene>
    <name evidence="3" type="ORF">W822_10730</name>
</gene>
<dbReference type="eggNOG" id="COG0438">
    <property type="taxonomic scope" value="Bacteria"/>
</dbReference>
<protein>
    <submittedName>
        <fullName evidence="3">Transferase</fullName>
    </submittedName>
</protein>
<dbReference type="OrthoDB" id="9062832at2"/>
<name>V8QVC5_9BURK</name>
<evidence type="ECO:0000259" key="2">
    <source>
        <dbReference type="Pfam" id="PF13439"/>
    </source>
</evidence>
<reference evidence="3 4" key="1">
    <citation type="journal article" date="2014" name="Genome Announc.">
        <title>Draft Genome Sequence of Advenella kashmirensis Strain W13003, a Polycyclic Aromatic Hydrocarbon-Degrading Bacterium.</title>
        <authorList>
            <person name="Wang X."/>
            <person name="Jin D."/>
            <person name="Zhou L."/>
            <person name="Wu L."/>
            <person name="An W."/>
            <person name="Zhao L."/>
        </authorList>
    </citation>
    <scope>NUCLEOTIDE SEQUENCE [LARGE SCALE GENOMIC DNA]</scope>
    <source>
        <strain evidence="3 4">W13003</strain>
    </source>
</reference>
<dbReference type="PANTHER" id="PTHR12526:SF627">
    <property type="entry name" value="D-RHAMNOSYLTRANSFERASE WBPZ"/>
    <property type="match status" value="1"/>
</dbReference>
<accession>V8QVC5</accession>
<organism evidence="3 4">
    <name type="scientific">Advenella kashmirensis W13003</name>
    <dbReference type="NCBI Taxonomy" id="1424334"/>
    <lineage>
        <taxon>Bacteria</taxon>
        <taxon>Pseudomonadati</taxon>
        <taxon>Pseudomonadota</taxon>
        <taxon>Betaproteobacteria</taxon>
        <taxon>Burkholderiales</taxon>
        <taxon>Alcaligenaceae</taxon>
    </lineage>
</organism>
<dbReference type="Pfam" id="PF00534">
    <property type="entry name" value="Glycos_transf_1"/>
    <property type="match status" value="1"/>
</dbReference>
<dbReference type="RefSeq" id="WP_024005114.1">
    <property type="nucleotide sequence ID" value="NZ_KI650979.1"/>
</dbReference>
<keyword evidence="4" id="KW-1185">Reference proteome</keyword>
<dbReference type="HOGENOM" id="CLU_009583_0_3_4"/>
<dbReference type="STRING" id="1424334.W822_10730"/>
<dbReference type="AlphaFoldDB" id="V8QVC5"/>
<dbReference type="SUPFAM" id="SSF53756">
    <property type="entry name" value="UDP-Glycosyltransferase/glycogen phosphorylase"/>
    <property type="match status" value="1"/>
</dbReference>
<dbReference type="InterPro" id="IPR028098">
    <property type="entry name" value="Glyco_trans_4-like_N"/>
</dbReference>
<keyword evidence="3" id="KW-0808">Transferase</keyword>
<evidence type="ECO:0000259" key="1">
    <source>
        <dbReference type="Pfam" id="PF00534"/>
    </source>
</evidence>
<dbReference type="GO" id="GO:0016757">
    <property type="term" value="F:glycosyltransferase activity"/>
    <property type="evidence" value="ECO:0007669"/>
    <property type="project" value="InterPro"/>
</dbReference>
<feature type="domain" description="Glycosyl transferase family 1" evidence="1">
    <location>
        <begin position="195"/>
        <end position="346"/>
    </location>
</feature>
<comment type="caution">
    <text evidence="3">The sequence shown here is derived from an EMBL/GenBank/DDBJ whole genome shotgun (WGS) entry which is preliminary data.</text>
</comment>
<dbReference type="PATRIC" id="fig|1424334.3.peg.2159"/>
<dbReference type="Proteomes" id="UP000018733">
    <property type="component" value="Unassembled WGS sequence"/>
</dbReference>
<feature type="domain" description="Glycosyltransferase subfamily 4-like N-terminal" evidence="2">
    <location>
        <begin position="14"/>
        <end position="167"/>
    </location>
</feature>
<dbReference type="PANTHER" id="PTHR12526">
    <property type="entry name" value="GLYCOSYLTRANSFERASE"/>
    <property type="match status" value="1"/>
</dbReference>
<evidence type="ECO:0000313" key="4">
    <source>
        <dbReference type="Proteomes" id="UP000018733"/>
    </source>
</evidence>
<dbReference type="Pfam" id="PF13439">
    <property type="entry name" value="Glyco_transf_4"/>
    <property type="match status" value="1"/>
</dbReference>
<sequence length="369" mass="40660">MKILFTNFHKRNGGGHVSYILHLLGQFGDHDCWVATPGTSRLFRYAGALAGVTVRDQGFNSRIGRMVPEVRQLRRLIRQEQFDVIHVNASADHRHVMLACLGLPRQQRPRIVFTKHNDHSVHTIGHRLRAWLGTDAVIAVSRYVAQLFVGSAYEAFPVHVIHHGIDVHYFAPPSATQRGEARKALLGVDDPELIVFGSTGGTDYEKGWLELIYAIAGLPDALKTRCRVIVAGDPPAEDITQTIASLQMQSQVIFPGLLDDIRPVLAASDIGFVLSHNEALSFAARESMACGLPTIVSDAGGLPENLEHGVSGWITPVKDVPALRTLLEEILPDAALRSAIAQHSRQRAETQFNLSVFADRTLQVYKSVR</sequence>
<dbReference type="Gene3D" id="3.40.50.2000">
    <property type="entry name" value="Glycogen Phosphorylase B"/>
    <property type="match status" value="2"/>
</dbReference>
<evidence type="ECO:0000313" key="3">
    <source>
        <dbReference type="EMBL" id="ETF03265.1"/>
    </source>
</evidence>